<dbReference type="SUPFAM" id="SSF46689">
    <property type="entry name" value="Homeodomain-like"/>
    <property type="match status" value="1"/>
</dbReference>
<dbReference type="InterPro" id="IPR001647">
    <property type="entry name" value="HTH_TetR"/>
</dbReference>
<dbReference type="PANTHER" id="PTHR47506">
    <property type="entry name" value="TRANSCRIPTIONAL REGULATORY PROTEIN"/>
    <property type="match status" value="1"/>
</dbReference>
<protein>
    <recommendedName>
        <fullName evidence="5">HTH tetR-type domain-containing protein</fullName>
    </recommendedName>
</protein>
<evidence type="ECO:0000256" key="4">
    <source>
        <dbReference type="PROSITE-ProRule" id="PRU00335"/>
    </source>
</evidence>
<dbReference type="EMBL" id="WEGK01000030">
    <property type="protein sequence ID" value="MQY24258.1"/>
    <property type="molecule type" value="Genomic_DNA"/>
</dbReference>
<dbReference type="PANTHER" id="PTHR47506:SF6">
    <property type="entry name" value="HTH-TYPE TRANSCRIPTIONAL REPRESSOR NEMR"/>
    <property type="match status" value="1"/>
</dbReference>
<dbReference type="RefSeq" id="WP_153415995.1">
    <property type="nucleotide sequence ID" value="NZ_WEGK01000030.1"/>
</dbReference>
<evidence type="ECO:0000256" key="1">
    <source>
        <dbReference type="ARBA" id="ARBA00023015"/>
    </source>
</evidence>
<dbReference type="Pfam" id="PF00440">
    <property type="entry name" value="TetR_N"/>
    <property type="match status" value="1"/>
</dbReference>
<evidence type="ECO:0000256" key="3">
    <source>
        <dbReference type="ARBA" id="ARBA00023163"/>
    </source>
</evidence>
<dbReference type="AlphaFoldDB" id="A0A7K0DF06"/>
<organism evidence="6 7">
    <name type="scientific">Nocardia macrotermitis</name>
    <dbReference type="NCBI Taxonomy" id="2585198"/>
    <lineage>
        <taxon>Bacteria</taxon>
        <taxon>Bacillati</taxon>
        <taxon>Actinomycetota</taxon>
        <taxon>Actinomycetes</taxon>
        <taxon>Mycobacteriales</taxon>
        <taxon>Nocardiaceae</taxon>
        <taxon>Nocardia</taxon>
    </lineage>
</organism>
<keyword evidence="1" id="KW-0805">Transcription regulation</keyword>
<evidence type="ECO:0000259" key="5">
    <source>
        <dbReference type="PROSITE" id="PS50977"/>
    </source>
</evidence>
<dbReference type="Gene3D" id="1.10.357.10">
    <property type="entry name" value="Tetracycline Repressor, domain 2"/>
    <property type="match status" value="1"/>
</dbReference>
<dbReference type="OrthoDB" id="116659at2"/>
<evidence type="ECO:0000256" key="2">
    <source>
        <dbReference type="ARBA" id="ARBA00023125"/>
    </source>
</evidence>
<name>A0A7K0DF06_9NOCA</name>
<sequence length="191" mass="20830">MNVDTADGGRREQVLTAALDVFVRYGYRKTSMEDVARAADISRPGLYLLFGAKQELFTAAVTRALDCGIATVTETFADTSRPVRDRLLDAFDQWTGHYIGAMSREVNTLAEEYSDLLGPAVTEYPARFATLVDTALTESLDTTASRSAAMTQTLISTSIGIKHQVTTREAFLERLTVAIDLLLGAESPTKP</sequence>
<reference evidence="6 7" key="1">
    <citation type="submission" date="2019-10" db="EMBL/GenBank/DDBJ databases">
        <title>Nocardia macrotermitis sp. nov. and Nocardia aurantia sp. nov., isolated from the gut of fungus growing-termite Macrotermes natalensis.</title>
        <authorList>
            <person name="Benndorf R."/>
            <person name="Schwitalla J."/>
            <person name="Martin K."/>
            <person name="De Beer W."/>
            <person name="Kaster A.-K."/>
            <person name="Vollmers J."/>
            <person name="Poulsen M."/>
            <person name="Beemelmanns C."/>
        </authorList>
    </citation>
    <scope>NUCLEOTIDE SEQUENCE [LARGE SCALE GENOMIC DNA]</scope>
    <source>
        <strain evidence="6 7">RB20</strain>
    </source>
</reference>
<keyword evidence="3" id="KW-0804">Transcription</keyword>
<evidence type="ECO:0000313" key="6">
    <source>
        <dbReference type="EMBL" id="MQY24258.1"/>
    </source>
</evidence>
<keyword evidence="7" id="KW-1185">Reference proteome</keyword>
<dbReference type="PROSITE" id="PS50977">
    <property type="entry name" value="HTH_TETR_2"/>
    <property type="match status" value="1"/>
</dbReference>
<evidence type="ECO:0000313" key="7">
    <source>
        <dbReference type="Proteomes" id="UP000438448"/>
    </source>
</evidence>
<accession>A0A7K0DF06</accession>
<keyword evidence="2 4" id="KW-0238">DNA-binding</keyword>
<gene>
    <name evidence="6" type="ORF">NRB20_73930</name>
</gene>
<feature type="domain" description="HTH tetR-type" evidence="5">
    <location>
        <begin position="8"/>
        <end position="68"/>
    </location>
</feature>
<dbReference type="Proteomes" id="UP000438448">
    <property type="component" value="Unassembled WGS sequence"/>
</dbReference>
<comment type="caution">
    <text evidence="6">The sequence shown here is derived from an EMBL/GenBank/DDBJ whole genome shotgun (WGS) entry which is preliminary data.</text>
</comment>
<dbReference type="InterPro" id="IPR009057">
    <property type="entry name" value="Homeodomain-like_sf"/>
</dbReference>
<dbReference type="PRINTS" id="PR00455">
    <property type="entry name" value="HTHTETR"/>
</dbReference>
<dbReference type="GO" id="GO:0003677">
    <property type="term" value="F:DNA binding"/>
    <property type="evidence" value="ECO:0007669"/>
    <property type="project" value="UniProtKB-UniRule"/>
</dbReference>
<feature type="DNA-binding region" description="H-T-H motif" evidence="4">
    <location>
        <begin position="31"/>
        <end position="50"/>
    </location>
</feature>
<proteinExistence type="predicted"/>